<organism evidence="2 3">
    <name type="scientific">Pseudonocardia autotrophica</name>
    <name type="common">Amycolata autotrophica</name>
    <name type="synonym">Nocardia autotrophica</name>
    <dbReference type="NCBI Taxonomy" id="2074"/>
    <lineage>
        <taxon>Bacteria</taxon>
        <taxon>Bacillati</taxon>
        <taxon>Actinomycetota</taxon>
        <taxon>Actinomycetes</taxon>
        <taxon>Pseudonocardiales</taxon>
        <taxon>Pseudonocardiaceae</taxon>
        <taxon>Pseudonocardia</taxon>
    </lineage>
</organism>
<dbReference type="GO" id="GO:0016874">
    <property type="term" value="F:ligase activity"/>
    <property type="evidence" value="ECO:0007669"/>
    <property type="project" value="UniProtKB-KW"/>
</dbReference>
<sequence>MNHVGAPSESVEARVRGIVEDLLTVSVVSVDVDLVDTGLLDSLALVTIIGGMEDEFGCELPLEEFDPSDFRTITGIAAFVQRVGVAEALPSAAADA</sequence>
<dbReference type="Pfam" id="PF00550">
    <property type="entry name" value="PP-binding"/>
    <property type="match status" value="1"/>
</dbReference>
<keyword evidence="3" id="KW-1185">Reference proteome</keyword>
<dbReference type="Gene3D" id="1.10.1200.10">
    <property type="entry name" value="ACP-like"/>
    <property type="match status" value="1"/>
</dbReference>
<evidence type="ECO:0000259" key="1">
    <source>
        <dbReference type="PROSITE" id="PS50075"/>
    </source>
</evidence>
<dbReference type="EC" id="6.1.1.13" evidence="2"/>
<dbReference type="STRING" id="2074.BG845_00603"/>
<evidence type="ECO:0000313" key="2">
    <source>
        <dbReference type="EMBL" id="OSY43657.1"/>
    </source>
</evidence>
<dbReference type="Proteomes" id="UP000194360">
    <property type="component" value="Unassembled WGS sequence"/>
</dbReference>
<feature type="domain" description="Carrier" evidence="1">
    <location>
        <begin position="6"/>
        <end position="84"/>
    </location>
</feature>
<gene>
    <name evidence="2" type="primary">dltC</name>
    <name evidence="2" type="ORF">BG845_00603</name>
</gene>
<comment type="caution">
    <text evidence="2">The sequence shown here is derived from an EMBL/GenBank/DDBJ whole genome shotgun (WGS) entry which is preliminary data.</text>
</comment>
<dbReference type="SUPFAM" id="SSF47336">
    <property type="entry name" value="ACP-like"/>
    <property type="match status" value="1"/>
</dbReference>
<proteinExistence type="predicted"/>
<dbReference type="EMBL" id="MIGB01000002">
    <property type="protein sequence ID" value="OSY43657.1"/>
    <property type="molecule type" value="Genomic_DNA"/>
</dbReference>
<reference evidence="2 3" key="1">
    <citation type="submission" date="2016-09" db="EMBL/GenBank/DDBJ databases">
        <title>Pseudonocardia autotrophica DSM535, a candidate organism with high potential of specific P450 cytochromes.</title>
        <authorList>
            <person name="Grumaz C."/>
            <person name="Vainshtein Y."/>
            <person name="Kirstahler P."/>
            <person name="Sohn K."/>
        </authorList>
    </citation>
    <scope>NUCLEOTIDE SEQUENCE [LARGE SCALE GENOMIC DNA]</scope>
    <source>
        <strain evidence="2 3">DSM 535</strain>
    </source>
</reference>
<dbReference type="InterPro" id="IPR036736">
    <property type="entry name" value="ACP-like_sf"/>
</dbReference>
<protein>
    <submittedName>
        <fullName evidence="2">D-alanine--poly(Phosphoribitol) ligase subunit 2</fullName>
        <ecNumber evidence="2">6.1.1.13</ecNumber>
    </submittedName>
</protein>
<dbReference type="AlphaFoldDB" id="A0A1Y2N9C7"/>
<evidence type="ECO:0000313" key="3">
    <source>
        <dbReference type="Proteomes" id="UP000194360"/>
    </source>
</evidence>
<dbReference type="InterPro" id="IPR009081">
    <property type="entry name" value="PP-bd_ACP"/>
</dbReference>
<name>A0A1Y2N9C7_PSEAH</name>
<keyword evidence="2" id="KW-0436">Ligase</keyword>
<accession>A0A1Y2N9C7</accession>
<dbReference type="PROSITE" id="PS50075">
    <property type="entry name" value="CARRIER"/>
    <property type="match status" value="1"/>
</dbReference>